<organism evidence="2 3">
    <name type="scientific">Elizabethkingia miricola</name>
    <name type="common">Chryseobacterium miricola</name>
    <dbReference type="NCBI Taxonomy" id="172045"/>
    <lineage>
        <taxon>Bacteria</taxon>
        <taxon>Pseudomonadati</taxon>
        <taxon>Bacteroidota</taxon>
        <taxon>Flavobacteriia</taxon>
        <taxon>Flavobacteriales</taxon>
        <taxon>Weeksellaceae</taxon>
        <taxon>Elizabethkingia</taxon>
    </lineage>
</organism>
<dbReference type="InterPro" id="IPR036034">
    <property type="entry name" value="PDZ_sf"/>
</dbReference>
<keyword evidence="3" id="KW-1185">Reference proteome</keyword>
<gene>
    <name evidence="2" type="ORF">LX74_03344</name>
</gene>
<dbReference type="InterPro" id="IPR041613">
    <property type="entry name" value="Pept_S41_N"/>
</dbReference>
<accession>A0ABY3NCB0</accession>
<dbReference type="RefSeq" id="WP_065083137.1">
    <property type="nucleotide sequence ID" value="NZ_FLSS01000041.1"/>
</dbReference>
<sequence>MKFINKLLFVSVTGAMLLTSCNRNNPDPVEPEKAKEENDFVWRGLNSWYYWQEKVPELADSFKNSAQYVSTINSKTPDALFYSLLYQYTIVDRNSWIISDIDKQLANSNGVSKSNGMDFTIYAKVPNGDTKVGIVNYVVPNSPAYTAGIKRGDVITRVNGATLNNFNYGQLLSDSFSVTFAQSASGDPSSGVITTTGEKPAITLTAVDNLVEHAVAAQQVFTEGNKKIGYLVYNAFQSSDSELVTVFGDLKGQGVTDLILDLRYNGGGFVNTAAVLGGLITGQFSQSPPFVFLDFNKKQAAQWNEIKPLSSYGNSLNLTNVYVLTSRGTASASELTIDCLRRYISVITVGEETYGKFVGSNTIYDSPSMYSEVGRNLSHNWALQPITFAYYNKDRVAPVLGPGGGLPARYPVQPAEYFGQLKEFGDRSDVALDRAIKLITGELQLPSGSAVASTRSRGAYSLASGADSFVASKRTMTPFGTDVYTIPKHK</sequence>
<evidence type="ECO:0000259" key="1">
    <source>
        <dbReference type="PROSITE" id="PS50106"/>
    </source>
</evidence>
<dbReference type="InterPro" id="IPR005151">
    <property type="entry name" value="Tail-specific_protease"/>
</dbReference>
<dbReference type="SUPFAM" id="SSF50156">
    <property type="entry name" value="PDZ domain-like"/>
    <property type="match status" value="1"/>
</dbReference>
<dbReference type="SMART" id="SM00245">
    <property type="entry name" value="TSPc"/>
    <property type="match status" value="1"/>
</dbReference>
<dbReference type="SUPFAM" id="SSF52096">
    <property type="entry name" value="ClpP/crotonase"/>
    <property type="match status" value="1"/>
</dbReference>
<name>A0ABY3NCB0_ELIMR</name>
<dbReference type="Gene3D" id="2.30.42.10">
    <property type="match status" value="1"/>
</dbReference>
<dbReference type="PANTHER" id="PTHR32060:SF30">
    <property type="entry name" value="CARBOXY-TERMINAL PROCESSING PROTEASE CTPA"/>
    <property type="match status" value="1"/>
</dbReference>
<dbReference type="Gene3D" id="3.90.226.10">
    <property type="entry name" value="2-enoyl-CoA Hydratase, Chain A, domain 1"/>
    <property type="match status" value="1"/>
</dbReference>
<proteinExistence type="predicted"/>
<dbReference type="InterPro" id="IPR029045">
    <property type="entry name" value="ClpP/crotonase-like_dom_sf"/>
</dbReference>
<dbReference type="Pfam" id="PF17820">
    <property type="entry name" value="PDZ_6"/>
    <property type="match status" value="1"/>
</dbReference>
<evidence type="ECO:0000313" key="3">
    <source>
        <dbReference type="Proteomes" id="UP000324513"/>
    </source>
</evidence>
<dbReference type="InterPro" id="IPR001478">
    <property type="entry name" value="PDZ"/>
</dbReference>
<dbReference type="EMBL" id="VNHK01000013">
    <property type="protein sequence ID" value="TYO88371.1"/>
    <property type="molecule type" value="Genomic_DNA"/>
</dbReference>
<comment type="caution">
    <text evidence="2">The sequence shown here is derived from an EMBL/GenBank/DDBJ whole genome shotgun (WGS) entry which is preliminary data.</text>
</comment>
<reference evidence="2 3" key="1">
    <citation type="submission" date="2019-07" db="EMBL/GenBank/DDBJ databases">
        <title>Genomic Encyclopedia of Archaeal and Bacterial Type Strains, Phase II (KMG-II): from individual species to whole genera.</title>
        <authorList>
            <person name="Goeker M."/>
        </authorList>
    </citation>
    <scope>NUCLEOTIDE SEQUENCE [LARGE SCALE GENOMIC DNA]</scope>
    <source>
        <strain evidence="2 3">DSM 14571</strain>
    </source>
</reference>
<evidence type="ECO:0000313" key="2">
    <source>
        <dbReference type="EMBL" id="TYO88371.1"/>
    </source>
</evidence>
<dbReference type="InterPro" id="IPR041489">
    <property type="entry name" value="PDZ_6"/>
</dbReference>
<feature type="domain" description="PDZ" evidence="1">
    <location>
        <begin position="134"/>
        <end position="168"/>
    </location>
</feature>
<dbReference type="PANTHER" id="PTHR32060">
    <property type="entry name" value="TAIL-SPECIFIC PROTEASE"/>
    <property type="match status" value="1"/>
</dbReference>
<dbReference type="CDD" id="cd07561">
    <property type="entry name" value="Peptidase_S41_CPP_like"/>
    <property type="match status" value="1"/>
</dbReference>
<dbReference type="PROSITE" id="PS51257">
    <property type="entry name" value="PROKAR_LIPOPROTEIN"/>
    <property type="match status" value="1"/>
</dbReference>
<dbReference type="Proteomes" id="UP000324513">
    <property type="component" value="Unassembled WGS sequence"/>
</dbReference>
<dbReference type="Pfam" id="PF03572">
    <property type="entry name" value="Peptidase_S41"/>
    <property type="match status" value="1"/>
</dbReference>
<dbReference type="Pfam" id="PF18294">
    <property type="entry name" value="Pept_S41_N"/>
    <property type="match status" value="1"/>
</dbReference>
<protein>
    <submittedName>
        <fullName evidence="2">PDZ domain-containing protein</fullName>
    </submittedName>
</protein>
<dbReference type="PROSITE" id="PS50106">
    <property type="entry name" value="PDZ"/>
    <property type="match status" value="1"/>
</dbReference>
<dbReference type="Gene3D" id="3.30.750.170">
    <property type="match status" value="1"/>
</dbReference>